<accession>A0ABD3GMF4</accession>
<organism evidence="2 3">
    <name type="scientific">Riccia sorocarpa</name>
    <dbReference type="NCBI Taxonomy" id="122646"/>
    <lineage>
        <taxon>Eukaryota</taxon>
        <taxon>Viridiplantae</taxon>
        <taxon>Streptophyta</taxon>
        <taxon>Embryophyta</taxon>
        <taxon>Marchantiophyta</taxon>
        <taxon>Marchantiopsida</taxon>
        <taxon>Marchantiidae</taxon>
        <taxon>Marchantiales</taxon>
        <taxon>Ricciaceae</taxon>
        <taxon>Riccia</taxon>
    </lineage>
</organism>
<dbReference type="EMBL" id="JBJQOH010000007">
    <property type="protein sequence ID" value="KAL3679836.1"/>
    <property type="molecule type" value="Genomic_DNA"/>
</dbReference>
<sequence length="106" mass="11291">MASKLKGKGKPAAAAPSPSSKSGGSKAAGARAPLPVGLSLDDLFKTFDRQMKNKEYKQILKVTDVNILLYVDDPHFVIEVVQACLATCLRGWNVSWPGGNVNVPPL</sequence>
<feature type="region of interest" description="Disordered" evidence="1">
    <location>
        <begin position="1"/>
        <end position="32"/>
    </location>
</feature>
<reference evidence="2 3" key="1">
    <citation type="submission" date="2024-09" db="EMBL/GenBank/DDBJ databases">
        <title>Chromosome-scale assembly of Riccia sorocarpa.</title>
        <authorList>
            <person name="Paukszto L."/>
        </authorList>
    </citation>
    <scope>NUCLEOTIDE SEQUENCE [LARGE SCALE GENOMIC DNA]</scope>
    <source>
        <strain evidence="2">LP-2024</strain>
        <tissue evidence="2">Aerial parts of the thallus</tissue>
    </source>
</reference>
<dbReference type="Proteomes" id="UP001633002">
    <property type="component" value="Unassembled WGS sequence"/>
</dbReference>
<evidence type="ECO:0000256" key="1">
    <source>
        <dbReference type="SAM" id="MobiDB-lite"/>
    </source>
</evidence>
<evidence type="ECO:0000313" key="3">
    <source>
        <dbReference type="Proteomes" id="UP001633002"/>
    </source>
</evidence>
<protein>
    <submittedName>
        <fullName evidence="2">Uncharacterized protein</fullName>
    </submittedName>
</protein>
<gene>
    <name evidence="2" type="ORF">R1sor_022792</name>
</gene>
<proteinExistence type="predicted"/>
<evidence type="ECO:0000313" key="2">
    <source>
        <dbReference type="EMBL" id="KAL3679836.1"/>
    </source>
</evidence>
<keyword evidence="3" id="KW-1185">Reference proteome</keyword>
<feature type="compositionally biased region" description="Low complexity" evidence="1">
    <location>
        <begin position="10"/>
        <end position="32"/>
    </location>
</feature>
<name>A0ABD3GMF4_9MARC</name>
<dbReference type="AlphaFoldDB" id="A0ABD3GMF4"/>
<comment type="caution">
    <text evidence="2">The sequence shown here is derived from an EMBL/GenBank/DDBJ whole genome shotgun (WGS) entry which is preliminary data.</text>
</comment>